<dbReference type="PANTHER" id="PTHR34662:SF3">
    <property type="entry name" value="OS04G0422700 PROTEIN"/>
    <property type="match status" value="1"/>
</dbReference>
<dbReference type="PANTHER" id="PTHR34662">
    <property type="entry name" value="OS04G0422700 PROTEIN"/>
    <property type="match status" value="1"/>
</dbReference>
<dbReference type="OrthoDB" id="10259572at2759"/>
<proteinExistence type="predicted"/>
<protein>
    <submittedName>
        <fullName evidence="3">Uncharacterized protein</fullName>
    </submittedName>
</protein>
<feature type="signal peptide" evidence="2">
    <location>
        <begin position="1"/>
        <end position="24"/>
    </location>
</feature>
<feature type="region of interest" description="Disordered" evidence="1">
    <location>
        <begin position="36"/>
        <end position="96"/>
    </location>
</feature>
<dbReference type="AlphaFoldDB" id="A0A833R9Y6"/>
<evidence type="ECO:0000313" key="4">
    <source>
        <dbReference type="Proteomes" id="UP000623129"/>
    </source>
</evidence>
<comment type="caution">
    <text evidence="3">The sequence shown here is derived from an EMBL/GenBank/DDBJ whole genome shotgun (WGS) entry which is preliminary data.</text>
</comment>
<dbReference type="Proteomes" id="UP000623129">
    <property type="component" value="Unassembled WGS sequence"/>
</dbReference>
<keyword evidence="2" id="KW-0732">Signal</keyword>
<name>A0A833R9Y6_9POAL</name>
<keyword evidence="4" id="KW-1185">Reference proteome</keyword>
<dbReference type="EMBL" id="SWLB01000006">
    <property type="protein sequence ID" value="KAF3337659.1"/>
    <property type="molecule type" value="Genomic_DNA"/>
</dbReference>
<feature type="chain" id="PRO_5032803067" evidence="2">
    <location>
        <begin position="25"/>
        <end position="160"/>
    </location>
</feature>
<gene>
    <name evidence="3" type="ORF">FCM35_KLT18246</name>
</gene>
<accession>A0A833R9Y6</accession>
<evidence type="ECO:0000256" key="2">
    <source>
        <dbReference type="SAM" id="SignalP"/>
    </source>
</evidence>
<reference evidence="3" key="1">
    <citation type="submission" date="2020-01" db="EMBL/GenBank/DDBJ databases">
        <title>Genome sequence of Kobresia littledalei, the first chromosome-level genome in the family Cyperaceae.</title>
        <authorList>
            <person name="Qu G."/>
        </authorList>
    </citation>
    <scope>NUCLEOTIDE SEQUENCE</scope>
    <source>
        <strain evidence="3">C.B.Clarke</strain>
        <tissue evidence="3">Leaf</tissue>
    </source>
</reference>
<evidence type="ECO:0000256" key="1">
    <source>
        <dbReference type="SAM" id="MobiDB-lite"/>
    </source>
</evidence>
<organism evidence="3 4">
    <name type="scientific">Carex littledalei</name>
    <dbReference type="NCBI Taxonomy" id="544730"/>
    <lineage>
        <taxon>Eukaryota</taxon>
        <taxon>Viridiplantae</taxon>
        <taxon>Streptophyta</taxon>
        <taxon>Embryophyta</taxon>
        <taxon>Tracheophyta</taxon>
        <taxon>Spermatophyta</taxon>
        <taxon>Magnoliopsida</taxon>
        <taxon>Liliopsida</taxon>
        <taxon>Poales</taxon>
        <taxon>Cyperaceae</taxon>
        <taxon>Cyperoideae</taxon>
        <taxon>Cariceae</taxon>
        <taxon>Carex</taxon>
        <taxon>Carex subgen. Euthyceras</taxon>
    </lineage>
</organism>
<evidence type="ECO:0000313" key="3">
    <source>
        <dbReference type="EMBL" id="KAF3337659.1"/>
    </source>
</evidence>
<sequence length="160" mass="16630">MAALSAFLPPTLLLLFFFPRQSLCLQKFRPDRLIVPDPSPETFTPSGAPAPTSGGDLPKLPSEGHSALSPVGYSHDPVRPVTEPTPSAAPLPEAGGAVPFISSNPAVPLPTGITDTATILPLPAPGGDHALSLYGIKMNMKNASLEASSQFFSNGMNCIK</sequence>